<evidence type="ECO:0000256" key="2">
    <source>
        <dbReference type="ARBA" id="ARBA00021549"/>
    </source>
</evidence>
<organism evidence="14 16">
    <name type="scientific">Legionella gratiana</name>
    <dbReference type="NCBI Taxonomy" id="45066"/>
    <lineage>
        <taxon>Bacteria</taxon>
        <taxon>Pseudomonadati</taxon>
        <taxon>Pseudomonadota</taxon>
        <taxon>Gammaproteobacteria</taxon>
        <taxon>Legionellales</taxon>
        <taxon>Legionellaceae</taxon>
        <taxon>Legionella</taxon>
    </lineage>
</organism>
<dbReference type="Proteomes" id="UP000254476">
    <property type="component" value="Unassembled WGS sequence"/>
</dbReference>
<dbReference type="SUPFAM" id="SSF54523">
    <property type="entry name" value="Pili subunits"/>
    <property type="match status" value="1"/>
</dbReference>
<evidence type="ECO:0000256" key="3">
    <source>
        <dbReference type="ARBA" id="ARBA00022475"/>
    </source>
</evidence>
<protein>
    <recommendedName>
        <fullName evidence="2">Type II secretion system protein H</fullName>
    </recommendedName>
    <alternativeName>
        <fullName evidence="10">General secretion pathway protein H</fullName>
    </alternativeName>
</protein>
<evidence type="ECO:0000313" key="13">
    <source>
        <dbReference type="EMBL" id="KTD15618.1"/>
    </source>
</evidence>
<keyword evidence="5" id="KW-0997">Cell inner membrane</keyword>
<dbReference type="Pfam" id="PF12019">
    <property type="entry name" value="GspH"/>
    <property type="match status" value="1"/>
</dbReference>
<dbReference type="Gene3D" id="3.55.40.10">
    <property type="entry name" value="minor pseudopilin epsh domain"/>
    <property type="match status" value="1"/>
</dbReference>
<name>A0A378JDL6_9GAMM</name>
<keyword evidence="15" id="KW-1185">Reference proteome</keyword>
<keyword evidence="7 11" id="KW-1133">Transmembrane helix</keyword>
<dbReference type="GO" id="GO:0005886">
    <property type="term" value="C:plasma membrane"/>
    <property type="evidence" value="ECO:0007669"/>
    <property type="project" value="UniProtKB-SubCell"/>
</dbReference>
<dbReference type="Proteomes" id="UP000054691">
    <property type="component" value="Unassembled WGS sequence"/>
</dbReference>
<evidence type="ECO:0000256" key="4">
    <source>
        <dbReference type="ARBA" id="ARBA00022481"/>
    </source>
</evidence>
<keyword evidence="3" id="KW-1003">Cell membrane</keyword>
<dbReference type="GO" id="GO:0015627">
    <property type="term" value="C:type II protein secretion system complex"/>
    <property type="evidence" value="ECO:0007669"/>
    <property type="project" value="InterPro"/>
</dbReference>
<proteinExistence type="inferred from homology"/>
<keyword evidence="6 11" id="KW-0812">Transmembrane</keyword>
<dbReference type="RefSeq" id="WP_238584322.1">
    <property type="nucleotide sequence ID" value="NZ_CAAAHW010000009.1"/>
</dbReference>
<evidence type="ECO:0000256" key="8">
    <source>
        <dbReference type="ARBA" id="ARBA00023136"/>
    </source>
</evidence>
<feature type="domain" description="General secretion pathway GspH" evidence="12">
    <location>
        <begin position="44"/>
        <end position="151"/>
    </location>
</feature>
<feature type="transmembrane region" description="Helical" evidence="11">
    <location>
        <begin position="12"/>
        <end position="33"/>
    </location>
</feature>
<comment type="similarity">
    <text evidence="9">Belongs to the GSP H family.</text>
</comment>
<gene>
    <name evidence="13" type="ORF">Lgra_0284</name>
    <name evidence="14" type="ORF">NCTC12388_01769</name>
</gene>
<evidence type="ECO:0000256" key="5">
    <source>
        <dbReference type="ARBA" id="ARBA00022519"/>
    </source>
</evidence>
<evidence type="ECO:0000313" key="14">
    <source>
        <dbReference type="EMBL" id="STX44967.1"/>
    </source>
</evidence>
<evidence type="ECO:0000256" key="10">
    <source>
        <dbReference type="ARBA" id="ARBA00030775"/>
    </source>
</evidence>
<dbReference type="AlphaFoldDB" id="A0A378JDL6"/>
<comment type="subcellular location">
    <subcellularLocation>
        <location evidence="1">Cell inner membrane</location>
        <topology evidence="1">Single-pass membrane protein</topology>
    </subcellularLocation>
</comment>
<evidence type="ECO:0000313" key="16">
    <source>
        <dbReference type="Proteomes" id="UP000254476"/>
    </source>
</evidence>
<dbReference type="InterPro" id="IPR022346">
    <property type="entry name" value="T2SS_GspH"/>
</dbReference>
<dbReference type="InterPro" id="IPR045584">
    <property type="entry name" value="Pilin-like"/>
</dbReference>
<reference evidence="14 16" key="2">
    <citation type="submission" date="2018-06" db="EMBL/GenBank/DDBJ databases">
        <authorList>
            <consortium name="Pathogen Informatics"/>
            <person name="Doyle S."/>
        </authorList>
    </citation>
    <scope>NUCLEOTIDE SEQUENCE [LARGE SCALE GENOMIC DNA]</scope>
    <source>
        <strain evidence="14 16">NCTC12388</strain>
    </source>
</reference>
<dbReference type="EMBL" id="LNYE01000003">
    <property type="protein sequence ID" value="KTD15618.1"/>
    <property type="molecule type" value="Genomic_DNA"/>
</dbReference>
<evidence type="ECO:0000256" key="6">
    <source>
        <dbReference type="ARBA" id="ARBA00022692"/>
    </source>
</evidence>
<keyword evidence="4" id="KW-0488">Methylation</keyword>
<dbReference type="EMBL" id="UGOB01000001">
    <property type="protein sequence ID" value="STX44967.1"/>
    <property type="molecule type" value="Genomic_DNA"/>
</dbReference>
<accession>A0A378JDL6</accession>
<reference evidence="13 15" key="1">
    <citation type="submission" date="2015-11" db="EMBL/GenBank/DDBJ databases">
        <title>Genomic analysis of 38 Legionella species identifies large and diverse effector repertoires.</title>
        <authorList>
            <person name="Burstein D."/>
            <person name="Amaro F."/>
            <person name="Zusman T."/>
            <person name="Lifshitz Z."/>
            <person name="Cohen O."/>
            <person name="Gilbert J.A."/>
            <person name="Pupko T."/>
            <person name="Shuman H.A."/>
            <person name="Segal G."/>
        </authorList>
    </citation>
    <scope>NUCLEOTIDE SEQUENCE [LARGE SCALE GENOMIC DNA]</scope>
    <source>
        <strain evidence="13 15">Lyon 8420412</strain>
    </source>
</reference>
<keyword evidence="8 11" id="KW-0472">Membrane</keyword>
<evidence type="ECO:0000256" key="9">
    <source>
        <dbReference type="ARBA" id="ARBA00025772"/>
    </source>
</evidence>
<evidence type="ECO:0000256" key="11">
    <source>
        <dbReference type="SAM" id="Phobius"/>
    </source>
</evidence>
<evidence type="ECO:0000313" key="15">
    <source>
        <dbReference type="Proteomes" id="UP000054691"/>
    </source>
</evidence>
<dbReference type="STRING" id="45066.Lgra_0284"/>
<dbReference type="GO" id="GO:0015628">
    <property type="term" value="P:protein secretion by the type II secretion system"/>
    <property type="evidence" value="ECO:0007669"/>
    <property type="project" value="InterPro"/>
</dbReference>
<evidence type="ECO:0000259" key="12">
    <source>
        <dbReference type="Pfam" id="PF12019"/>
    </source>
</evidence>
<evidence type="ECO:0000256" key="1">
    <source>
        <dbReference type="ARBA" id="ARBA00004377"/>
    </source>
</evidence>
<sequence>MMKAIGFTLLELLITMTLVVALLMISISSYSYFIKKNEQQVIIDELRTALQYAKIQAMILDKPVFLVPLDTSMNWSKGITLNYLNKKTNQLELIYQWQWNYQHWSLNWVGVSSKDKIIFSNNPTQAISNGRFNLINNNTQEQMTLILNRLGRIRVSNNLSLKQ</sequence>
<evidence type="ECO:0000256" key="7">
    <source>
        <dbReference type="ARBA" id="ARBA00022989"/>
    </source>
</evidence>